<accession>E0S0W8</accession>
<organism evidence="5 6">
    <name type="scientific">Butyrivibrio proteoclasticus (strain ATCC 51982 / DSM 14932 / B316)</name>
    <name type="common">Clostridium proteoclasticum</name>
    <dbReference type="NCBI Taxonomy" id="515622"/>
    <lineage>
        <taxon>Bacteria</taxon>
        <taxon>Bacillati</taxon>
        <taxon>Bacillota</taxon>
        <taxon>Clostridia</taxon>
        <taxon>Lachnospirales</taxon>
        <taxon>Lachnospiraceae</taxon>
        <taxon>Butyrivibrio</taxon>
    </lineage>
</organism>
<keyword evidence="3" id="KW-0326">Glycosidase</keyword>
<name>E0S0W8_BUTPB</name>
<dbReference type="Gene3D" id="3.20.20.80">
    <property type="entry name" value="Glycosidases"/>
    <property type="match status" value="1"/>
</dbReference>
<dbReference type="PANTHER" id="PTHR10357:SF210">
    <property type="entry name" value="MALTODEXTRIN GLUCOSIDASE"/>
    <property type="match status" value="1"/>
</dbReference>
<evidence type="ECO:0000256" key="3">
    <source>
        <dbReference type="ARBA" id="ARBA00023295"/>
    </source>
</evidence>
<dbReference type="InterPro" id="IPR006047">
    <property type="entry name" value="GH13_cat_dom"/>
</dbReference>
<dbReference type="Proteomes" id="UP000001299">
    <property type="component" value="Chromosome 1"/>
</dbReference>
<dbReference type="InterPro" id="IPR013783">
    <property type="entry name" value="Ig-like_fold"/>
</dbReference>
<dbReference type="KEGG" id="bpb:bpr_I0700"/>
<dbReference type="EMBL" id="CP001810">
    <property type="protein sequence ID" value="ADL33443.1"/>
    <property type="molecule type" value="Genomic_DNA"/>
</dbReference>
<dbReference type="SUPFAM" id="SSF81296">
    <property type="entry name" value="E set domains"/>
    <property type="match status" value="1"/>
</dbReference>
<comment type="similarity">
    <text evidence="1">Belongs to the glycosyl hydrolase 13 family.</text>
</comment>
<dbReference type="InterPro" id="IPR017853">
    <property type="entry name" value="GH"/>
</dbReference>
<reference evidence="5 6" key="1">
    <citation type="journal article" date="2010" name="PLoS ONE">
        <title>The glycobiome of the rumen bacterium Butyrivibrio proteoclasticus B316(T) highlights adaptation to a polysaccharide-rich environment.</title>
        <authorList>
            <person name="Kelly W.J."/>
            <person name="Leahy S.C."/>
            <person name="Altermann E."/>
            <person name="Yeoman C.J."/>
            <person name="Dunne J.C."/>
            <person name="Kong Z."/>
            <person name="Pacheco D.M."/>
            <person name="Li D."/>
            <person name="Noel S.J."/>
            <person name="Moon C.D."/>
            <person name="Cookson A.L."/>
            <person name="Attwood G.T."/>
        </authorList>
    </citation>
    <scope>NUCLEOTIDE SEQUENCE [LARGE SCALE GENOMIC DNA]</scope>
    <source>
        <strain evidence="6">ATCC 51982 / DSM 14932 / B316</strain>
    </source>
</reference>
<dbReference type="RefSeq" id="WP_013280099.1">
    <property type="nucleotide sequence ID" value="NC_014387.1"/>
</dbReference>
<dbReference type="HOGENOM" id="CLU_006462_6_4_9"/>
<evidence type="ECO:0000313" key="6">
    <source>
        <dbReference type="Proteomes" id="UP000001299"/>
    </source>
</evidence>
<gene>
    <name evidence="5" type="primary">amy13F</name>
    <name evidence="5" type="ordered locus">bpr_I0700</name>
</gene>
<dbReference type="AlphaFoldDB" id="E0S0W8"/>
<dbReference type="GO" id="GO:0005975">
    <property type="term" value="P:carbohydrate metabolic process"/>
    <property type="evidence" value="ECO:0007669"/>
    <property type="project" value="InterPro"/>
</dbReference>
<proteinExistence type="inferred from homology"/>
<keyword evidence="6" id="KW-1185">Reference proteome</keyword>
<dbReference type="SMART" id="SM00642">
    <property type="entry name" value="Aamy"/>
    <property type="match status" value="1"/>
</dbReference>
<feature type="domain" description="Glycosyl hydrolase family 13 catalytic" evidence="4">
    <location>
        <begin position="149"/>
        <end position="499"/>
    </location>
</feature>
<dbReference type="STRING" id="515622.bpr_I0700"/>
<evidence type="ECO:0000256" key="2">
    <source>
        <dbReference type="ARBA" id="ARBA00022801"/>
    </source>
</evidence>
<dbReference type="PANTHER" id="PTHR10357">
    <property type="entry name" value="ALPHA-AMYLASE FAMILY MEMBER"/>
    <property type="match status" value="1"/>
</dbReference>
<dbReference type="InterPro" id="IPR004185">
    <property type="entry name" value="Glyco_hydro_13_lg-like_dom"/>
</dbReference>
<protein>
    <submittedName>
        <fullName evidence="5">Alpha-amylase Amy13F</fullName>
    </submittedName>
</protein>
<dbReference type="eggNOG" id="COG0366">
    <property type="taxonomic scope" value="Bacteria"/>
</dbReference>
<dbReference type="Pfam" id="PF00128">
    <property type="entry name" value="Alpha-amylase"/>
    <property type="match status" value="1"/>
</dbReference>
<dbReference type="InterPro" id="IPR014756">
    <property type="entry name" value="Ig_E-set"/>
</dbReference>
<dbReference type="CAZy" id="GH13">
    <property type="family name" value="Glycoside Hydrolase Family 13"/>
</dbReference>
<dbReference type="SUPFAM" id="SSF51445">
    <property type="entry name" value="(Trans)glycosidases"/>
    <property type="match status" value="1"/>
</dbReference>
<dbReference type="GO" id="GO:0004553">
    <property type="term" value="F:hydrolase activity, hydrolyzing O-glycosyl compounds"/>
    <property type="evidence" value="ECO:0007669"/>
    <property type="project" value="InterPro"/>
</dbReference>
<sequence>MNWLDSIYSDGTRGFVSNMTPEIGEKVRISMRVMEDSQIQKVFVRRISNGAEQYIEMEKDKSFAGLQYYSAETVMNEPRLSYYFVIACKDVIYFYTQAGVTTYVPSEENNFVILCGKTRMNDCEDSSGHSAYNKYYVQPEWVKGAVYYQIFPTSFKDHSLYGVIDKIPYLKELGVTAVYLNPIFTAPSEHKYDCADYFHVDESLGGDEALEALSKALHDNGMRLILDISINHTGLEYSWAKNRKDFYVKEPDGSLKGWAGFKGLPVLDYRNDEVREIIYRGKDSVIRKWLRPPYNADGWRFDVADVWGRNDDVQLADELWQELCQAIREEKEDAMIIGEHWGDCTEYLKGDLWNAPMNYFGFGRIARQFAGLPDLFIMRNEALNSIPYKLTAQDVVLRTSEYYTKLPQVIADCNMNLFDSHDVSRAHNNPEIDDDKWRSMVMMQYLWTGIPCIYYGDELDIDGYTEHDSGFRFKMPWDEEDRRKKGQRFITYQKLNWLRSNEPAFAEGGRKVLFAEGRVLSVARFMDDNIYIGVISMEDEERTVQIPVGYVGACEPDNSELVDELGNKFEGRTCADGMYEITIPPRGSYLIKMHSSKDEAYKQGYNELSGSLE</sequence>
<evidence type="ECO:0000259" key="4">
    <source>
        <dbReference type="SMART" id="SM00642"/>
    </source>
</evidence>
<dbReference type="Gene3D" id="2.60.40.10">
    <property type="entry name" value="Immunoglobulins"/>
    <property type="match status" value="1"/>
</dbReference>
<evidence type="ECO:0000313" key="5">
    <source>
        <dbReference type="EMBL" id="ADL33443.1"/>
    </source>
</evidence>
<dbReference type="CDD" id="cd02857">
    <property type="entry name" value="E_set_CDase_PDE_N"/>
    <property type="match status" value="1"/>
</dbReference>
<keyword evidence="2" id="KW-0378">Hydrolase</keyword>
<evidence type="ECO:0000256" key="1">
    <source>
        <dbReference type="ARBA" id="ARBA00008061"/>
    </source>
</evidence>